<dbReference type="KEGG" id="aon:DEH84_12775"/>
<organism evidence="4 5">
    <name type="scientific">Aquabacterium olei</name>
    <dbReference type="NCBI Taxonomy" id="1296669"/>
    <lineage>
        <taxon>Bacteria</taxon>
        <taxon>Pseudomonadati</taxon>
        <taxon>Pseudomonadota</taxon>
        <taxon>Betaproteobacteria</taxon>
        <taxon>Burkholderiales</taxon>
        <taxon>Aquabacterium</taxon>
    </lineage>
</organism>
<evidence type="ECO:0000256" key="2">
    <source>
        <dbReference type="SAM" id="Phobius"/>
    </source>
</evidence>
<name>A0A2U8FTI2_9BURK</name>
<dbReference type="NCBIfam" id="TIGR03349">
    <property type="entry name" value="IV_VI_DotU"/>
    <property type="match status" value="1"/>
</dbReference>
<dbReference type="Proteomes" id="UP000244892">
    <property type="component" value="Chromosome"/>
</dbReference>
<keyword evidence="2" id="KW-1133">Transmembrane helix</keyword>
<evidence type="ECO:0000313" key="5">
    <source>
        <dbReference type="Proteomes" id="UP000244892"/>
    </source>
</evidence>
<dbReference type="Gene3D" id="1.25.40.590">
    <property type="entry name" value="Type IV / VI secretion system, DotU"/>
    <property type="match status" value="1"/>
</dbReference>
<evidence type="ECO:0000256" key="1">
    <source>
        <dbReference type="SAM" id="MobiDB-lite"/>
    </source>
</evidence>
<dbReference type="PANTHER" id="PTHR38033:SF1">
    <property type="entry name" value="DOTU FAMILY TYPE IV_VI SECRETION SYSTEM PROTEIN"/>
    <property type="match status" value="1"/>
</dbReference>
<sequence length="261" mass="29336">MSPSSAMPTLFDGARAPSPRHEAGTSSEAACLLDLMYDGFYLLFLLKAKHAPLDADTFRERIKQFLTAFERGATRMQADAEDVYACKYAFCATVDEVVLMSGFKVRDAWQRLPLQLQFFGEQLAGEQFFERLEALRREGARRVQALEVFHMCLLLGFQGKYLLEGTEKLNYLTARLGDEIARMKGQGAAFAPHWAAPDKVQNQLKNEVPLWVVGSVFGLMALAGFLGLRWQLTEQTKQQLGLRHHIVQMAPQVAHITITLP</sequence>
<gene>
    <name evidence="4" type="ORF">DEH84_12775</name>
</gene>
<feature type="region of interest" description="Disordered" evidence="1">
    <location>
        <begin position="1"/>
        <end position="22"/>
    </location>
</feature>
<accession>A0A2U8FTI2</accession>
<feature type="transmembrane region" description="Helical" evidence="2">
    <location>
        <begin position="208"/>
        <end position="228"/>
    </location>
</feature>
<feature type="domain" description="Type IV / VI secretion system DotU" evidence="3">
    <location>
        <begin position="32"/>
        <end position="230"/>
    </location>
</feature>
<dbReference type="InterPro" id="IPR017732">
    <property type="entry name" value="T4/T6SS_DotU"/>
</dbReference>
<evidence type="ECO:0000259" key="3">
    <source>
        <dbReference type="Pfam" id="PF09850"/>
    </source>
</evidence>
<dbReference type="OrthoDB" id="345640at2"/>
<keyword evidence="2" id="KW-0812">Transmembrane</keyword>
<dbReference type="Pfam" id="PF09850">
    <property type="entry name" value="DotU"/>
    <property type="match status" value="1"/>
</dbReference>
<dbReference type="PANTHER" id="PTHR38033">
    <property type="entry name" value="MEMBRANE PROTEIN-RELATED"/>
    <property type="match status" value="1"/>
</dbReference>
<reference evidence="4 5" key="1">
    <citation type="submission" date="2018-05" db="EMBL/GenBank/DDBJ databases">
        <title>complete genome sequence of Aquabacterium olei NBRC 110486.</title>
        <authorList>
            <person name="Tang B."/>
            <person name="Chang J."/>
            <person name="Zhang L."/>
            <person name="Yang H."/>
        </authorList>
    </citation>
    <scope>NUCLEOTIDE SEQUENCE [LARGE SCALE GENOMIC DNA]</scope>
    <source>
        <strain evidence="4 5">NBRC 110486</strain>
    </source>
</reference>
<evidence type="ECO:0000313" key="4">
    <source>
        <dbReference type="EMBL" id="AWI54197.1"/>
    </source>
</evidence>
<dbReference type="AlphaFoldDB" id="A0A2U8FTI2"/>
<keyword evidence="2" id="KW-0472">Membrane</keyword>
<dbReference type="RefSeq" id="WP_109037193.1">
    <property type="nucleotide sequence ID" value="NZ_CP029210.1"/>
</dbReference>
<keyword evidence="5" id="KW-1185">Reference proteome</keyword>
<proteinExistence type="predicted"/>
<dbReference type="InterPro" id="IPR038522">
    <property type="entry name" value="T4/T6SS_DotU_sf"/>
</dbReference>
<dbReference type="EMBL" id="CP029210">
    <property type="protein sequence ID" value="AWI54197.1"/>
    <property type="molecule type" value="Genomic_DNA"/>
</dbReference>
<protein>
    <submittedName>
        <fullName evidence="4">Type VI secretion system protein ImpK</fullName>
    </submittedName>
</protein>
<dbReference type="NCBIfam" id="NF038228">
    <property type="entry name" value="IcmH_DotU_IVB"/>
    <property type="match status" value="1"/>
</dbReference>